<keyword evidence="6" id="KW-0472">Membrane</keyword>
<evidence type="ECO:0000256" key="8">
    <source>
        <dbReference type="SAM" id="MobiDB-lite"/>
    </source>
</evidence>
<protein>
    <recommendedName>
        <fullName evidence="7">Protein naked cuticle homolog</fullName>
    </recommendedName>
</protein>
<evidence type="ECO:0000256" key="6">
    <source>
        <dbReference type="ARBA" id="ARBA00023136"/>
    </source>
</evidence>
<evidence type="ECO:0000256" key="3">
    <source>
        <dbReference type="ARBA" id="ARBA00022490"/>
    </source>
</evidence>
<accession>A0A914VIB4</accession>
<dbReference type="GO" id="GO:0090090">
    <property type="term" value="P:negative regulation of canonical Wnt signaling pathway"/>
    <property type="evidence" value="ECO:0007669"/>
    <property type="project" value="UniProtKB-ARBA"/>
</dbReference>
<dbReference type="InterPro" id="IPR002048">
    <property type="entry name" value="EF_hand_dom"/>
</dbReference>
<keyword evidence="5" id="KW-0479">Metal-binding</keyword>
<feature type="region of interest" description="Disordered" evidence="8">
    <location>
        <begin position="212"/>
        <end position="245"/>
    </location>
</feature>
<dbReference type="PANTHER" id="PTHR22611">
    <property type="entry name" value="PROTEIN NAKED CUTICLE"/>
    <property type="match status" value="1"/>
</dbReference>
<evidence type="ECO:0000256" key="2">
    <source>
        <dbReference type="ARBA" id="ARBA00022475"/>
    </source>
</evidence>
<evidence type="ECO:0000256" key="4">
    <source>
        <dbReference type="ARBA" id="ARBA00022687"/>
    </source>
</evidence>
<dbReference type="GO" id="GO:0005509">
    <property type="term" value="F:calcium ion binding"/>
    <property type="evidence" value="ECO:0007669"/>
    <property type="project" value="InterPro"/>
</dbReference>
<dbReference type="Gene3D" id="1.10.238.10">
    <property type="entry name" value="EF-hand"/>
    <property type="match status" value="1"/>
</dbReference>
<dbReference type="InterPro" id="IPR011992">
    <property type="entry name" value="EF-hand-dom_pair"/>
</dbReference>
<keyword evidence="10" id="KW-1185">Reference proteome</keyword>
<proteinExistence type="inferred from homology"/>
<evidence type="ECO:0000313" key="10">
    <source>
        <dbReference type="Proteomes" id="UP000887566"/>
    </source>
</evidence>
<dbReference type="GO" id="GO:0005886">
    <property type="term" value="C:plasma membrane"/>
    <property type="evidence" value="ECO:0007669"/>
    <property type="project" value="UniProtKB-SubCell"/>
</dbReference>
<keyword evidence="2 7" id="KW-1003">Cell membrane</keyword>
<comment type="similarity">
    <text evidence="1 7">Belongs to the NKD family.</text>
</comment>
<keyword evidence="4 7" id="KW-0879">Wnt signaling pathway</keyword>
<evidence type="ECO:0000313" key="11">
    <source>
        <dbReference type="WBParaSite" id="PSAMB.scaffold200size66654.g3168.t1"/>
    </source>
</evidence>
<feature type="domain" description="EF-hand" evidence="9">
    <location>
        <begin position="323"/>
        <end position="358"/>
    </location>
</feature>
<dbReference type="GO" id="GO:0016055">
    <property type="term" value="P:Wnt signaling pathway"/>
    <property type="evidence" value="ECO:0007669"/>
    <property type="project" value="UniProtKB-UniRule"/>
</dbReference>
<dbReference type="Proteomes" id="UP000887566">
    <property type="component" value="Unplaced"/>
</dbReference>
<dbReference type="WBParaSite" id="PSAMB.scaffold200size66654.g3168.t1">
    <property type="protein sequence ID" value="PSAMB.scaffold200size66654.g3168.t1"/>
    <property type="gene ID" value="PSAMB.scaffold200size66654.g3168"/>
</dbReference>
<evidence type="ECO:0000256" key="5">
    <source>
        <dbReference type="ARBA" id="ARBA00022723"/>
    </source>
</evidence>
<dbReference type="InterPro" id="IPR040140">
    <property type="entry name" value="Nkd-like"/>
</dbReference>
<feature type="compositionally biased region" description="Acidic residues" evidence="8">
    <location>
        <begin position="233"/>
        <end position="243"/>
    </location>
</feature>
<dbReference type="PROSITE" id="PS50222">
    <property type="entry name" value="EF_HAND_2"/>
    <property type="match status" value="1"/>
</dbReference>
<evidence type="ECO:0000259" key="9">
    <source>
        <dbReference type="PROSITE" id="PS50222"/>
    </source>
</evidence>
<dbReference type="SUPFAM" id="SSF47473">
    <property type="entry name" value="EF-hand"/>
    <property type="match status" value="1"/>
</dbReference>
<dbReference type="PANTHER" id="PTHR22611:SF9">
    <property type="entry name" value="PROTEIN NAKED CUTICLE"/>
    <property type="match status" value="1"/>
</dbReference>
<sequence length="560" mass="62159">MLAVLTRMHKVGDDELRWQRSGPGLLMGGKLGADVWRGGGSPHVFARQHRFARVGEIKATGRMTTALLVACVYGQHVIVIGPAAALTARSAPSLRFMSATMEGGRINAENNVFVRRLLPTLRRRFLRFSSDDKASDECQRPPVRVSKRFVRRRSVADRRRLEASTTFTMKKRFGLKRASRIWAQIGDSLGTCNLEEDQVRLLSVLAQNSFSVSDDSSDESECGGRDNQLMASSEDESSSDSEAEDKIPAKYSAILKQAHVLNNSASSEEVITPCDPHASEPIINNNNNNDLPSFNNAENLIASKDQDGNSPNDPSINDPTSAVVQDKMEWVFTLYDFDGKGSLTKEDIGSLARSIYDVLGNAKVPLQSKCGAARAGQAIGAFRVKLTVVAESAELDAKQQPPATVVNDLRQSTTNVISSKADDAQKPTVRHQQSIQWQMLLSATDANQKVVENRPQPPPSTRRIPCQAGAPSTMRQERPARPRSPSSTDHVIAGSPCRPHERKHRERDKQHERSMRLVRQWLLDAASTIDDDPRILPLRRSFVQHRHVHEHHHYVHHADI</sequence>
<evidence type="ECO:0000256" key="7">
    <source>
        <dbReference type="RuleBase" id="RU367060"/>
    </source>
</evidence>
<organism evidence="10 11">
    <name type="scientific">Plectus sambesii</name>
    <dbReference type="NCBI Taxonomy" id="2011161"/>
    <lineage>
        <taxon>Eukaryota</taxon>
        <taxon>Metazoa</taxon>
        <taxon>Ecdysozoa</taxon>
        <taxon>Nematoda</taxon>
        <taxon>Chromadorea</taxon>
        <taxon>Plectida</taxon>
        <taxon>Plectina</taxon>
        <taxon>Plectoidea</taxon>
        <taxon>Plectidae</taxon>
        <taxon>Plectus</taxon>
    </lineage>
</organism>
<dbReference type="GO" id="GO:0005737">
    <property type="term" value="C:cytoplasm"/>
    <property type="evidence" value="ECO:0007669"/>
    <property type="project" value="UniProtKB-SubCell"/>
</dbReference>
<keyword evidence="3" id="KW-0963">Cytoplasm</keyword>
<comment type="function">
    <text evidence="7">Cell autonomous antagonist of the canonical Wnt signaling pathway.</text>
</comment>
<feature type="region of interest" description="Disordered" evidence="8">
    <location>
        <begin position="451"/>
        <end position="513"/>
    </location>
</feature>
<evidence type="ECO:0000256" key="1">
    <source>
        <dbReference type="ARBA" id="ARBA00007081"/>
    </source>
</evidence>
<feature type="region of interest" description="Disordered" evidence="8">
    <location>
        <begin position="271"/>
        <end position="290"/>
    </location>
</feature>
<comment type="subcellular location">
    <subcellularLocation>
        <location evidence="7">Cell membrane</location>
    </subcellularLocation>
    <subcellularLocation>
        <location evidence="7">Cytoplasm</location>
    </subcellularLocation>
</comment>
<dbReference type="AlphaFoldDB" id="A0A914VIB4"/>
<reference evidence="11" key="1">
    <citation type="submission" date="2022-11" db="UniProtKB">
        <authorList>
            <consortium name="WormBaseParasite"/>
        </authorList>
    </citation>
    <scope>IDENTIFICATION</scope>
</reference>
<name>A0A914VIB4_9BILA</name>